<dbReference type="Proteomes" id="UP000014204">
    <property type="component" value="Unassembled WGS sequence"/>
</dbReference>
<dbReference type="GeneID" id="82191220"/>
<sequence>MRKIVGWGASVMDSDPKRVEANEAVKVIPSEECNSLYEVPLAEMSGFEDRELRGLAGSEDLPAQSYSNSPSSLKETSLFEAEEAPVSGCMLELRCRPREDMASVSSNLRSGGAVVDRPYEAKIIQALEKLRFAWIKERFGDVYYDISHAEMDGVKSLINQAAKVEDLDYFQISLALLEISEQRFRSHDDEYPRTKRGAAPHLQELTTFIDEKSQGLV</sequence>
<name>R9L334_9ACTN</name>
<evidence type="ECO:0000313" key="2">
    <source>
        <dbReference type="Proteomes" id="UP000014204"/>
    </source>
</evidence>
<accession>R9L334</accession>
<reference evidence="1 2" key="1">
    <citation type="submission" date="2013-04" db="EMBL/GenBank/DDBJ databases">
        <title>The Genome Sequence of Enterorhabdus caecimuris B7.</title>
        <authorList>
            <consortium name="The Broad Institute Genomics Platform"/>
            <consortium name="The Broad Institute Genome Sequencing Center for Infectious Disease"/>
            <person name="Earl A."/>
            <person name="Xavier R."/>
            <person name="Elson C."/>
            <person name="Duck W."/>
            <person name="Walker B."/>
            <person name="Young S."/>
            <person name="Zeng Q."/>
            <person name="Gargeya S."/>
            <person name="Fitzgerald M."/>
            <person name="Haas B."/>
            <person name="Abouelleil A."/>
            <person name="Allen A.W."/>
            <person name="Alvarado L."/>
            <person name="Arachchi H.M."/>
            <person name="Berlin A.M."/>
            <person name="Chapman S.B."/>
            <person name="Gainer-Dewar J."/>
            <person name="Goldberg J."/>
            <person name="Griggs A."/>
            <person name="Gujja S."/>
            <person name="Hansen M."/>
            <person name="Howarth C."/>
            <person name="Imamovic A."/>
            <person name="Ireland A."/>
            <person name="Larimer J."/>
            <person name="McCowan C."/>
            <person name="Murphy C."/>
            <person name="Pearson M."/>
            <person name="Poon T.W."/>
            <person name="Priest M."/>
            <person name="Roberts A."/>
            <person name="Saif S."/>
            <person name="Shea T."/>
            <person name="Sisk P."/>
            <person name="Sykes S."/>
            <person name="Wortman J."/>
            <person name="Nusbaum C."/>
            <person name="Birren B."/>
        </authorList>
    </citation>
    <scope>NUCLEOTIDE SEQUENCE [LARGE SCALE GENOMIC DNA]</scope>
    <source>
        <strain evidence="1 2">B7</strain>
    </source>
</reference>
<protein>
    <submittedName>
        <fullName evidence="1">Uncharacterized protein</fullName>
    </submittedName>
</protein>
<dbReference type="RefSeq" id="WP_016309987.1">
    <property type="nucleotide sequence ID" value="NZ_KE159646.1"/>
</dbReference>
<keyword evidence="2" id="KW-1185">Reference proteome</keyword>
<dbReference type="EMBL" id="ASSY01000009">
    <property type="protein sequence ID" value="EOS50172.1"/>
    <property type="molecule type" value="Genomic_DNA"/>
</dbReference>
<dbReference type="AlphaFoldDB" id="R9L334"/>
<gene>
    <name evidence="1" type="ORF">C811_01795</name>
</gene>
<proteinExistence type="predicted"/>
<dbReference type="HOGENOM" id="CLU_1270650_0_0_11"/>
<comment type="caution">
    <text evidence="1">The sequence shown here is derived from an EMBL/GenBank/DDBJ whole genome shotgun (WGS) entry which is preliminary data.</text>
</comment>
<evidence type="ECO:0000313" key="1">
    <source>
        <dbReference type="EMBL" id="EOS50172.1"/>
    </source>
</evidence>
<organism evidence="1 2">
    <name type="scientific">Adlercreutzia caecimuris B7</name>
    <dbReference type="NCBI Taxonomy" id="1235794"/>
    <lineage>
        <taxon>Bacteria</taxon>
        <taxon>Bacillati</taxon>
        <taxon>Actinomycetota</taxon>
        <taxon>Coriobacteriia</taxon>
        <taxon>Eggerthellales</taxon>
        <taxon>Eggerthellaceae</taxon>
        <taxon>Adlercreutzia</taxon>
    </lineage>
</organism>